<dbReference type="STRING" id="1123285.SAMN05660235_02719"/>
<dbReference type="Pfam" id="PF02441">
    <property type="entry name" value="Flavoprotein"/>
    <property type="match status" value="1"/>
</dbReference>
<evidence type="ECO:0000313" key="9">
    <source>
        <dbReference type="EMBL" id="SDF77574.1"/>
    </source>
</evidence>
<keyword evidence="4 7" id="KW-0808">Transferase</keyword>
<comment type="caution">
    <text evidence="7">Lacks conserved residue(s) required for the propagation of feature annotation.</text>
</comment>
<feature type="binding site" evidence="7">
    <location>
        <position position="151"/>
    </location>
    <ligand>
        <name>dimethylallyl phosphate</name>
        <dbReference type="ChEBI" id="CHEBI:88052"/>
    </ligand>
</feature>
<dbReference type="RefSeq" id="WP_093691745.1">
    <property type="nucleotide sequence ID" value="NZ_FNBU01000028.1"/>
</dbReference>
<feature type="domain" description="Flavoprotein" evidence="8">
    <location>
        <begin position="1"/>
        <end position="172"/>
    </location>
</feature>
<protein>
    <recommendedName>
        <fullName evidence="7">Flavin prenyltransferase UbiX</fullName>
        <ecNumber evidence="7">2.5.1.129</ecNumber>
    </recommendedName>
</protein>
<dbReference type="PANTHER" id="PTHR43374:SF1">
    <property type="entry name" value="FLAVIN PRENYLTRANSFERASE PAD1, MITOCHONDRIAL"/>
    <property type="match status" value="1"/>
</dbReference>
<feature type="binding site" evidence="7">
    <location>
        <position position="167"/>
    </location>
    <ligand>
        <name>dimethylallyl phosphate</name>
        <dbReference type="ChEBI" id="CHEBI:88052"/>
    </ligand>
</feature>
<comment type="similarity">
    <text evidence="6 7">Belongs to the UbiX/PAD1 family.</text>
</comment>
<feature type="binding site" evidence="7">
    <location>
        <position position="35"/>
    </location>
    <ligand>
        <name>FMN</name>
        <dbReference type="ChEBI" id="CHEBI:58210"/>
    </ligand>
</feature>
<proteinExistence type="inferred from homology"/>
<organism evidence="9 10">
    <name type="scientific">Sporolituus thermophilus DSM 23256</name>
    <dbReference type="NCBI Taxonomy" id="1123285"/>
    <lineage>
        <taxon>Bacteria</taxon>
        <taxon>Bacillati</taxon>
        <taxon>Bacillota</taxon>
        <taxon>Negativicutes</taxon>
        <taxon>Selenomonadales</taxon>
        <taxon>Sporomusaceae</taxon>
        <taxon>Sporolituus</taxon>
    </lineage>
</organism>
<feature type="binding site" evidence="7">
    <location>
        <begin position="86"/>
        <end position="89"/>
    </location>
    <ligand>
        <name>FMN</name>
        <dbReference type="ChEBI" id="CHEBI:58210"/>
    </ligand>
</feature>
<dbReference type="GO" id="GO:0016831">
    <property type="term" value="F:carboxy-lyase activity"/>
    <property type="evidence" value="ECO:0007669"/>
    <property type="project" value="TreeGrafter"/>
</dbReference>
<dbReference type="OrthoDB" id="9781577at2"/>
<name>A0A1G7NU78_9FIRM</name>
<dbReference type="InterPro" id="IPR036551">
    <property type="entry name" value="Flavin_trans-like"/>
</dbReference>
<evidence type="ECO:0000256" key="1">
    <source>
        <dbReference type="ARBA" id="ARBA00022602"/>
    </source>
</evidence>
<evidence type="ECO:0000313" key="10">
    <source>
        <dbReference type="Proteomes" id="UP000243333"/>
    </source>
</evidence>
<feature type="binding site" evidence="7">
    <location>
        <position position="121"/>
    </location>
    <ligand>
        <name>FMN</name>
        <dbReference type="ChEBI" id="CHEBI:58210"/>
    </ligand>
</feature>
<dbReference type="SUPFAM" id="SSF52507">
    <property type="entry name" value="Homo-oligomeric flavin-containing Cys decarboxylases, HFCD"/>
    <property type="match status" value="1"/>
</dbReference>
<dbReference type="FunFam" id="3.40.50.1950:FF:000001">
    <property type="entry name" value="Flavin prenyltransferase UbiX"/>
    <property type="match status" value="1"/>
</dbReference>
<keyword evidence="2 7" id="KW-0285">Flavoprotein</keyword>
<evidence type="ECO:0000259" key="8">
    <source>
        <dbReference type="Pfam" id="PF02441"/>
    </source>
</evidence>
<evidence type="ECO:0000256" key="7">
    <source>
        <dbReference type="HAMAP-Rule" id="MF_01984"/>
    </source>
</evidence>
<dbReference type="EC" id="2.5.1.129" evidence="7"/>
<comment type="function">
    <text evidence="7">Flavin prenyltransferase that catalyzes the synthesis of the prenylated FMN cofactor (prenyl-FMN) for 4-hydroxy-3-polyprenylbenzoic acid decarboxylase UbiD. The prenyltransferase is metal-independent and links a dimethylallyl moiety from dimethylallyl monophosphate (DMAP) to the flavin N5 and C6 atoms of FMN.</text>
</comment>
<dbReference type="InterPro" id="IPR003382">
    <property type="entry name" value="Flavoprotein"/>
</dbReference>
<dbReference type="NCBIfam" id="TIGR00421">
    <property type="entry name" value="ubiX_pad"/>
    <property type="match status" value="1"/>
</dbReference>
<dbReference type="HAMAP" id="MF_01984">
    <property type="entry name" value="ubiX_pad"/>
    <property type="match status" value="1"/>
</dbReference>
<keyword evidence="1 7" id="KW-0637">Prenyltransferase</keyword>
<reference evidence="10" key="1">
    <citation type="submission" date="2016-10" db="EMBL/GenBank/DDBJ databases">
        <authorList>
            <person name="Varghese N."/>
            <person name="Submissions S."/>
        </authorList>
    </citation>
    <scope>NUCLEOTIDE SEQUENCE [LARGE SCALE GENOMIC DNA]</scope>
    <source>
        <strain evidence="10">DSM 23256</strain>
    </source>
</reference>
<evidence type="ECO:0000256" key="5">
    <source>
        <dbReference type="ARBA" id="ARBA00050612"/>
    </source>
</evidence>
<keyword evidence="10" id="KW-1185">Reference proteome</keyword>
<dbReference type="AlphaFoldDB" id="A0A1G7NU78"/>
<dbReference type="Gene3D" id="3.40.50.1950">
    <property type="entry name" value="Flavin prenyltransferase-like"/>
    <property type="match status" value="1"/>
</dbReference>
<dbReference type="PANTHER" id="PTHR43374">
    <property type="entry name" value="FLAVIN PRENYLTRANSFERASE"/>
    <property type="match status" value="1"/>
</dbReference>
<keyword evidence="3 7" id="KW-0288">FMN</keyword>
<dbReference type="NCBIfam" id="NF004685">
    <property type="entry name" value="PRK06029.1"/>
    <property type="match status" value="1"/>
</dbReference>
<dbReference type="Proteomes" id="UP000243333">
    <property type="component" value="Unassembled WGS sequence"/>
</dbReference>
<gene>
    <name evidence="7" type="primary">ubiX</name>
    <name evidence="9" type="ORF">SAMN05660235_02719</name>
</gene>
<sequence length="187" mass="20576">MRIVVGITGASGAVYGFRLLEILQAANCEVHAVVSKHGWEVLEYECGVGAQMVSSLVHQLYHVDDIAAPIASGSFRTDAMIIAPCSMHTLGLIASGIAGNLLTRAADVTIKENRPLILVPRETPVHAVHLENMLRLARIGVRILPACPGFYHHPRNLQALIDMMVGKICDQLNIQHQLYERWQGQQR</sequence>
<comment type="catalytic activity">
    <reaction evidence="5 7">
        <text>dimethylallyl phosphate + FMNH2 = prenylated FMNH2 + phosphate</text>
        <dbReference type="Rhea" id="RHEA:37743"/>
        <dbReference type="ChEBI" id="CHEBI:43474"/>
        <dbReference type="ChEBI" id="CHEBI:57618"/>
        <dbReference type="ChEBI" id="CHEBI:87467"/>
        <dbReference type="ChEBI" id="CHEBI:88052"/>
        <dbReference type="EC" id="2.5.1.129"/>
    </reaction>
</comment>
<accession>A0A1G7NU78</accession>
<dbReference type="EMBL" id="FNBU01000028">
    <property type="protein sequence ID" value="SDF77574.1"/>
    <property type="molecule type" value="Genomic_DNA"/>
</dbReference>
<evidence type="ECO:0000256" key="6">
    <source>
        <dbReference type="ARBA" id="ARBA00060793"/>
    </source>
</evidence>
<evidence type="ECO:0000256" key="4">
    <source>
        <dbReference type="ARBA" id="ARBA00022679"/>
    </source>
</evidence>
<feature type="binding site" evidence="7">
    <location>
        <begin position="9"/>
        <end position="11"/>
    </location>
    <ligand>
        <name>FMN</name>
        <dbReference type="ChEBI" id="CHEBI:58210"/>
    </ligand>
</feature>
<evidence type="ECO:0000256" key="2">
    <source>
        <dbReference type="ARBA" id="ARBA00022630"/>
    </source>
</evidence>
<evidence type="ECO:0000256" key="3">
    <source>
        <dbReference type="ARBA" id="ARBA00022643"/>
    </source>
</evidence>
<dbReference type="InterPro" id="IPR004507">
    <property type="entry name" value="UbiX-like"/>
</dbReference>
<dbReference type="GO" id="GO:0106141">
    <property type="term" value="F:flavin prenyltransferase activity"/>
    <property type="evidence" value="ECO:0007669"/>
    <property type="project" value="UniProtKB-EC"/>
</dbReference>